<evidence type="ECO:0000256" key="1">
    <source>
        <dbReference type="ARBA" id="ARBA00004611"/>
    </source>
</evidence>
<feature type="compositionally biased region" description="Polar residues" evidence="13">
    <location>
        <begin position="339"/>
        <end position="352"/>
    </location>
</feature>
<evidence type="ECO:0000256" key="13">
    <source>
        <dbReference type="SAM" id="MobiDB-lite"/>
    </source>
</evidence>
<evidence type="ECO:0000256" key="10">
    <source>
        <dbReference type="ARBA" id="ARBA00040002"/>
    </source>
</evidence>
<name>A0A8J5X6W1_DIALT</name>
<keyword evidence="3 12" id="KW-0853">WD repeat</keyword>
<protein>
    <recommendedName>
        <fullName evidence="10">Dynein axonemal intermediate chain 4</fullName>
    </recommendedName>
    <alternativeName>
        <fullName evidence="11">WD repeat-containing protein 78</fullName>
    </alternativeName>
</protein>
<dbReference type="Gene3D" id="2.130.10.10">
    <property type="entry name" value="YVTN repeat-like/Quinoprotein amine dehydrogenase"/>
    <property type="match status" value="2"/>
</dbReference>
<evidence type="ECO:0000256" key="11">
    <source>
        <dbReference type="ARBA" id="ARBA00041557"/>
    </source>
</evidence>
<evidence type="ECO:0000313" key="15">
    <source>
        <dbReference type="Proteomes" id="UP000751190"/>
    </source>
</evidence>
<dbReference type="PROSITE" id="PS50082">
    <property type="entry name" value="WD_REPEATS_2"/>
    <property type="match status" value="2"/>
</dbReference>
<feature type="region of interest" description="Disordered" evidence="13">
    <location>
        <begin position="1"/>
        <end position="57"/>
    </location>
</feature>
<evidence type="ECO:0000256" key="7">
    <source>
        <dbReference type="ARBA" id="ARBA00023212"/>
    </source>
</evidence>
<feature type="repeat" description="WD" evidence="12">
    <location>
        <begin position="781"/>
        <end position="823"/>
    </location>
</feature>
<dbReference type="GO" id="GO:0120293">
    <property type="term" value="C:dynein axonemal particle"/>
    <property type="evidence" value="ECO:0007669"/>
    <property type="project" value="UniProtKB-SubCell"/>
</dbReference>
<reference evidence="14" key="1">
    <citation type="submission" date="2021-05" db="EMBL/GenBank/DDBJ databases">
        <title>The genome of the haptophyte Pavlova lutheri (Diacronema luteri, Pavlovales) - a model for lipid biosynthesis in eukaryotic algae.</title>
        <authorList>
            <person name="Hulatt C.J."/>
            <person name="Posewitz M.C."/>
        </authorList>
    </citation>
    <scope>NUCLEOTIDE SEQUENCE</scope>
    <source>
        <strain evidence="14">NIVA-4/92</strain>
    </source>
</reference>
<accession>A0A8J5X6W1</accession>
<keyword evidence="5" id="KW-0282">Flagellum</keyword>
<evidence type="ECO:0000313" key="14">
    <source>
        <dbReference type="EMBL" id="KAG8459676.1"/>
    </source>
</evidence>
<dbReference type="Proteomes" id="UP000751190">
    <property type="component" value="Unassembled WGS sequence"/>
</dbReference>
<evidence type="ECO:0000256" key="6">
    <source>
        <dbReference type="ARBA" id="ARBA00023069"/>
    </source>
</evidence>
<dbReference type="PANTHER" id="PTHR12442">
    <property type="entry name" value="DYNEIN INTERMEDIATE CHAIN"/>
    <property type="match status" value="1"/>
</dbReference>
<dbReference type="SUPFAM" id="SSF50978">
    <property type="entry name" value="WD40 repeat-like"/>
    <property type="match status" value="1"/>
</dbReference>
<evidence type="ECO:0000256" key="9">
    <source>
        <dbReference type="ARBA" id="ARBA00024190"/>
    </source>
</evidence>
<keyword evidence="15" id="KW-1185">Reference proteome</keyword>
<evidence type="ECO:0000256" key="3">
    <source>
        <dbReference type="ARBA" id="ARBA00022574"/>
    </source>
</evidence>
<keyword evidence="6" id="KW-0969">Cilium</keyword>
<keyword evidence="7" id="KW-0206">Cytoskeleton</keyword>
<dbReference type="SMART" id="SM00320">
    <property type="entry name" value="WD40"/>
    <property type="match status" value="5"/>
</dbReference>
<comment type="subcellular location">
    <subcellularLocation>
        <location evidence="1">Cytoplasm</location>
        <location evidence="1">Cytoskeleton</location>
        <location evidence="1">Flagellum axoneme</location>
    </subcellularLocation>
    <subcellularLocation>
        <location evidence="9">Dynein axonemal particle</location>
    </subcellularLocation>
</comment>
<evidence type="ECO:0000256" key="12">
    <source>
        <dbReference type="PROSITE-ProRule" id="PRU00221"/>
    </source>
</evidence>
<gene>
    <name evidence="14" type="ORF">KFE25_003128</name>
</gene>
<dbReference type="InterPro" id="IPR015943">
    <property type="entry name" value="WD40/YVTN_repeat-like_dom_sf"/>
</dbReference>
<dbReference type="GO" id="GO:0005858">
    <property type="term" value="C:axonemal dynein complex"/>
    <property type="evidence" value="ECO:0007669"/>
    <property type="project" value="TreeGrafter"/>
</dbReference>
<dbReference type="PANTHER" id="PTHR12442:SF12">
    <property type="entry name" value="DYNEIN AXONEMAL INTERMEDIATE CHAIN 4"/>
    <property type="match status" value="1"/>
</dbReference>
<dbReference type="InterPro" id="IPR036322">
    <property type="entry name" value="WD40_repeat_dom_sf"/>
</dbReference>
<feature type="repeat" description="WD" evidence="12">
    <location>
        <begin position="736"/>
        <end position="769"/>
    </location>
</feature>
<organism evidence="14 15">
    <name type="scientific">Diacronema lutheri</name>
    <name type="common">Unicellular marine alga</name>
    <name type="synonym">Monochrysis lutheri</name>
    <dbReference type="NCBI Taxonomy" id="2081491"/>
    <lineage>
        <taxon>Eukaryota</taxon>
        <taxon>Haptista</taxon>
        <taxon>Haptophyta</taxon>
        <taxon>Pavlovophyceae</taxon>
        <taxon>Pavlovales</taxon>
        <taxon>Pavlovaceae</taxon>
        <taxon>Diacronema</taxon>
    </lineage>
</organism>
<feature type="region of interest" description="Disordered" evidence="13">
    <location>
        <begin position="296"/>
        <end position="352"/>
    </location>
</feature>
<dbReference type="OrthoDB" id="366230at2759"/>
<keyword evidence="2" id="KW-0963">Cytoplasm</keyword>
<dbReference type="Pfam" id="PF00400">
    <property type="entry name" value="WD40"/>
    <property type="match status" value="3"/>
</dbReference>
<evidence type="ECO:0000256" key="8">
    <source>
        <dbReference type="ARBA" id="ARBA00023273"/>
    </source>
</evidence>
<dbReference type="GO" id="GO:0045504">
    <property type="term" value="F:dynein heavy chain binding"/>
    <property type="evidence" value="ECO:0007669"/>
    <property type="project" value="TreeGrafter"/>
</dbReference>
<comment type="caution">
    <text evidence="14">The sequence shown here is derived from an EMBL/GenBank/DDBJ whole genome shotgun (WGS) entry which is preliminary data.</text>
</comment>
<feature type="compositionally biased region" description="Gly residues" evidence="13">
    <location>
        <begin position="457"/>
        <end position="466"/>
    </location>
</feature>
<proteinExistence type="predicted"/>
<keyword evidence="8" id="KW-0966">Cell projection</keyword>
<dbReference type="GO" id="GO:0045503">
    <property type="term" value="F:dynein light chain binding"/>
    <property type="evidence" value="ECO:0007669"/>
    <property type="project" value="TreeGrafter"/>
</dbReference>
<dbReference type="InterPro" id="IPR050687">
    <property type="entry name" value="Dynein_IC"/>
</dbReference>
<dbReference type="AlphaFoldDB" id="A0A8J5X6W1"/>
<evidence type="ECO:0000256" key="2">
    <source>
        <dbReference type="ARBA" id="ARBA00022490"/>
    </source>
</evidence>
<dbReference type="InterPro" id="IPR001680">
    <property type="entry name" value="WD40_rpt"/>
</dbReference>
<dbReference type="EMBL" id="JAGTXO010000038">
    <property type="protein sequence ID" value="KAG8459676.1"/>
    <property type="molecule type" value="Genomic_DNA"/>
</dbReference>
<sequence>MGRSRMEQSFGGSSTVRRAGASLRSKAGNRGAAHGKADATGPRKLVPDPAHPNLTVYHDGRDVTPLSLVKVAVGAVLLSSTGDTGTSQAVSMSGELAKSGGLATSMQESGMMVAGQMSLRDGEGSFSDMLTGGSQPHGVGSEPVTTWSAAGRRVDEPADDDEGFAPLSDAALAASVTLYLTETATFFWLDIEGDAVGKEVQAEHAATVAANERYLSVKQSRAASSDAYSERGAQTLSYEPKIKETMTAPALTSSMTSQAHAHLIEDAYAASGGGDRRNAQAVAAVAALSAIAIGPSGGPGSGASASSVGGGGANGSNQASLASFGPTGGTERSAVGGDATSSTSMVSTTNPQQGTFTSSYSLAVGPHAAGTDGDALRARLDAKLAALLSSDALSNAAHTVERMVAQNELQAKHRIYRDVVLGPTGRIAHGAGVAGTATGAQGGAGASPASGRKQRAGGKGGKGEGAAAGANGSSGVPASLEELWQFGCEQTRGRNVAALAWNPVATDVLAAAYGQFEFDAQKPGLVALWALQTPHHPLRLWRMPSGATSLAFSRLQPHLLAIGLYSGMVGVYDVRSVEGKSVSESHPISGKHNEPVWQLSWVEKLGGAGGDENLISVSTDGRVTQWALKKGLERTDLMRLKRLPGVAGSALGRSFAHVLERGRADDDGGDKKGGEGARTASLVEVPSAEGGIISRRAAGLTVDFSPVDPSIYICGTEDGSILKCSISYSEQHLEVYSGHRGPVYRLAYSPFAPHLFLSCSADWTAKVWSTDGDKREPLHSFQSTMHQVNDIAWSPLSATAFAAVTADGRIDLWDLESSTLDPAATAHCGTPLSSVAFARVDPVVVAGSKDGQVHVFRMHGPAASARVRALSAEEQSERLLATIAPSSLAEIG</sequence>
<evidence type="ECO:0000256" key="4">
    <source>
        <dbReference type="ARBA" id="ARBA00022737"/>
    </source>
</evidence>
<evidence type="ECO:0000256" key="5">
    <source>
        <dbReference type="ARBA" id="ARBA00022846"/>
    </source>
</evidence>
<dbReference type="GO" id="GO:0003341">
    <property type="term" value="P:cilium movement"/>
    <property type="evidence" value="ECO:0007669"/>
    <property type="project" value="TreeGrafter"/>
</dbReference>
<keyword evidence="4" id="KW-0677">Repeat</keyword>
<feature type="region of interest" description="Disordered" evidence="13">
    <location>
        <begin position="439"/>
        <end position="473"/>
    </location>
</feature>